<feature type="transmembrane region" description="Helical" evidence="3">
    <location>
        <begin position="15"/>
        <end position="36"/>
    </location>
</feature>
<name>A0A0A3B8G3_9PAST</name>
<dbReference type="SUPFAM" id="SSF54523">
    <property type="entry name" value="Pili subunits"/>
    <property type="match status" value="1"/>
</dbReference>
<dbReference type="Gene3D" id="3.30.700.10">
    <property type="entry name" value="Glycoprotein, Type 4 Pilin"/>
    <property type="match status" value="1"/>
</dbReference>
<organism evidence="4 5">
    <name type="scientific">Chelonobacter oris</name>
    <dbReference type="NCBI Taxonomy" id="505317"/>
    <lineage>
        <taxon>Bacteria</taxon>
        <taxon>Pseudomonadati</taxon>
        <taxon>Pseudomonadota</taxon>
        <taxon>Gammaproteobacteria</taxon>
        <taxon>Pasteurellales</taxon>
        <taxon>Pasteurellaceae</taxon>
        <taxon>Chelonobacter</taxon>
    </lineage>
</organism>
<reference evidence="4 5" key="1">
    <citation type="submission" date="2014-11" db="EMBL/GenBank/DDBJ databases">
        <title>Draft genome sequence of Chelonobacter oris 1662T, associated with respiratory disease in Hermann's Tortoises.</title>
        <authorList>
            <person name="Kudirkiene E."/>
            <person name="Hansen M.J."/>
            <person name="Bojesen A.M."/>
        </authorList>
    </citation>
    <scope>NUCLEOTIDE SEQUENCE [LARGE SCALE GENOMIC DNA]</scope>
    <source>
        <strain evidence="4 5">1662</strain>
    </source>
</reference>
<dbReference type="GO" id="GO:0043107">
    <property type="term" value="P:type IV pilus-dependent motility"/>
    <property type="evidence" value="ECO:0007669"/>
    <property type="project" value="TreeGrafter"/>
</dbReference>
<dbReference type="PANTHER" id="PTHR30093">
    <property type="entry name" value="GENERAL SECRETION PATHWAY PROTEIN G"/>
    <property type="match status" value="1"/>
</dbReference>
<evidence type="ECO:0000256" key="3">
    <source>
        <dbReference type="SAM" id="Phobius"/>
    </source>
</evidence>
<evidence type="ECO:0000256" key="2">
    <source>
        <dbReference type="ARBA" id="ARBA00022481"/>
    </source>
</evidence>
<dbReference type="AlphaFoldDB" id="A0A0A3B8G3"/>
<dbReference type="PROSITE" id="PS00409">
    <property type="entry name" value="PROKAR_NTER_METHYL"/>
    <property type="match status" value="1"/>
</dbReference>
<dbReference type="InterPro" id="IPR045584">
    <property type="entry name" value="Pilin-like"/>
</dbReference>
<keyword evidence="5" id="KW-1185">Reference proteome</keyword>
<evidence type="ECO:0000313" key="4">
    <source>
        <dbReference type="EMBL" id="KGQ69884.1"/>
    </source>
</evidence>
<dbReference type="Pfam" id="PF07963">
    <property type="entry name" value="N_methyl"/>
    <property type="match status" value="1"/>
</dbReference>
<comment type="similarity">
    <text evidence="1">Belongs to the N-Me-Phe pilin family.</text>
</comment>
<keyword evidence="3" id="KW-0812">Transmembrane</keyword>
<keyword evidence="2" id="KW-0488">Methylation</keyword>
<dbReference type="STRING" id="505317.OA57_09640"/>
<evidence type="ECO:0000313" key="5">
    <source>
        <dbReference type="Proteomes" id="UP000030380"/>
    </source>
</evidence>
<dbReference type="RefSeq" id="WP_034616942.1">
    <property type="nucleotide sequence ID" value="NZ_JSUM01000014.1"/>
</dbReference>
<dbReference type="NCBIfam" id="TIGR02532">
    <property type="entry name" value="IV_pilin_GFxxxE"/>
    <property type="match status" value="1"/>
</dbReference>
<keyword evidence="3" id="KW-0472">Membrane</keyword>
<dbReference type="GO" id="GO:0044096">
    <property type="term" value="C:type IV pilus"/>
    <property type="evidence" value="ECO:0007669"/>
    <property type="project" value="TreeGrafter"/>
</dbReference>
<dbReference type="Proteomes" id="UP000030380">
    <property type="component" value="Unassembled WGS sequence"/>
</dbReference>
<accession>A0A0A3B8G3</accession>
<dbReference type="EMBL" id="JSUM01000014">
    <property type="protein sequence ID" value="KGQ69884.1"/>
    <property type="molecule type" value="Genomic_DNA"/>
</dbReference>
<proteinExistence type="inferred from homology"/>
<keyword evidence="3" id="KW-1133">Transmembrane helix</keyword>
<dbReference type="InterPro" id="IPR012902">
    <property type="entry name" value="N_methyl_site"/>
</dbReference>
<comment type="caution">
    <text evidence="4">The sequence shown here is derived from an EMBL/GenBank/DDBJ whole genome shotgun (WGS) entry which is preliminary data.</text>
</comment>
<dbReference type="PANTHER" id="PTHR30093:SF34">
    <property type="entry name" value="PREPILIN PEPTIDASE-DEPENDENT PROTEIN D"/>
    <property type="match status" value="1"/>
</dbReference>
<sequence>MTTQKTFSNFTLKKGFTLVELMIVIAIIAVLATIAVPSYQNYTRKAAMSELLQASTPYRGEVELCIYHTGDTSNCSAGSNGIQANKAESNKSKYIKTITTAAGKITVEGRGSLNGYSYEMTAGGGNGSEITWTTDCSGSDTAIFPAGFCS</sequence>
<evidence type="ECO:0000256" key="1">
    <source>
        <dbReference type="ARBA" id="ARBA00005233"/>
    </source>
</evidence>
<gene>
    <name evidence="4" type="ORF">OA57_09640</name>
</gene>
<dbReference type="OrthoDB" id="5918848at2"/>
<protein>
    <submittedName>
        <fullName evidence="4">Prepilin peptidase</fullName>
    </submittedName>
</protein>